<reference evidence="1" key="1">
    <citation type="submission" date="2025-08" db="UniProtKB">
        <authorList>
            <consortium name="RefSeq"/>
        </authorList>
    </citation>
    <scope>IDENTIFICATION</scope>
</reference>
<dbReference type="RefSeq" id="XP_016507150.1">
    <property type="nucleotide sequence ID" value="XM_016651664.1"/>
</dbReference>
<protein>
    <submittedName>
        <fullName evidence="1">F-box/LRR-repeat protein 23</fullName>
    </submittedName>
</protein>
<dbReference type="SMART" id="SM00367">
    <property type="entry name" value="LRR_CC"/>
    <property type="match status" value="3"/>
</dbReference>
<dbReference type="KEGG" id="nta:107824855"/>
<dbReference type="OMA" id="WCSERIK"/>
<name>A0A1S4D132_TOBAC</name>
<evidence type="ECO:0000313" key="1">
    <source>
        <dbReference type="RefSeq" id="XP_016507150.1"/>
    </source>
</evidence>
<dbReference type="AlphaFoldDB" id="A0A1S4D132"/>
<proteinExistence type="predicted"/>
<dbReference type="InterPro" id="IPR001611">
    <property type="entry name" value="Leu-rich_rpt"/>
</dbReference>
<dbReference type="Pfam" id="PF13516">
    <property type="entry name" value="LRR_6"/>
    <property type="match status" value="2"/>
</dbReference>
<gene>
    <name evidence="1" type="primary">LOC107824855</name>
</gene>
<organism evidence="1">
    <name type="scientific">Nicotiana tabacum</name>
    <name type="common">Common tobacco</name>
    <dbReference type="NCBI Taxonomy" id="4097"/>
    <lineage>
        <taxon>Eukaryota</taxon>
        <taxon>Viridiplantae</taxon>
        <taxon>Streptophyta</taxon>
        <taxon>Embryophyta</taxon>
        <taxon>Tracheophyta</taxon>
        <taxon>Spermatophyta</taxon>
        <taxon>Magnoliopsida</taxon>
        <taxon>eudicotyledons</taxon>
        <taxon>Gunneridae</taxon>
        <taxon>Pentapetalae</taxon>
        <taxon>asterids</taxon>
        <taxon>lamiids</taxon>
        <taxon>Solanales</taxon>
        <taxon>Solanaceae</taxon>
        <taxon>Nicotianoideae</taxon>
        <taxon>Nicotianeae</taxon>
        <taxon>Nicotiana</taxon>
    </lineage>
</organism>
<feature type="non-terminal residue" evidence="1">
    <location>
        <position position="1"/>
    </location>
</feature>
<dbReference type="PANTHER" id="PTHR38926:SF36">
    <property type="entry name" value="F-BOX PROTEIN SKIP19-LIKE"/>
    <property type="match status" value="1"/>
</dbReference>
<dbReference type="PANTHER" id="PTHR38926">
    <property type="entry name" value="F-BOX DOMAIN CONTAINING PROTEIN, EXPRESSED"/>
    <property type="match status" value="1"/>
</dbReference>
<dbReference type="GO" id="GO:1905761">
    <property type="term" value="F:SCF ubiquitin ligase complex binding"/>
    <property type="evidence" value="ECO:0000318"/>
    <property type="project" value="GO_Central"/>
</dbReference>
<dbReference type="PaxDb" id="4097-A0A1S4D132"/>
<dbReference type="OrthoDB" id="1263376at2759"/>
<accession>A0A1S4D132</accession>
<sequence>SGKKLKKLTIACCYGMVCDGLDKAIQKLPMLEELSLTHTDITSEGIEALGRCCPRLKSFELNNSCYMGSDINLVNDSDEDESDEGDVRNNDALAIAKNLPTLQHLQLIGNNMTNEGLQAILDSCPNLLSLDLRRCFNVSLNEVLSSRISQQIKDVKYPHDSLAGFKFSFESWGAAGDGYNMSSDDYMYDDYYYGF</sequence>
<dbReference type="InterPro" id="IPR032675">
    <property type="entry name" value="LRR_dom_sf"/>
</dbReference>
<dbReference type="SUPFAM" id="SSF52047">
    <property type="entry name" value="RNI-like"/>
    <property type="match status" value="1"/>
</dbReference>
<dbReference type="InterPro" id="IPR006553">
    <property type="entry name" value="Leu-rich_rpt_Cys-con_subtyp"/>
</dbReference>
<dbReference type="Gene3D" id="3.80.10.10">
    <property type="entry name" value="Ribonuclease Inhibitor"/>
    <property type="match status" value="1"/>
</dbReference>